<feature type="transmembrane region" description="Helical" evidence="1">
    <location>
        <begin position="6"/>
        <end position="26"/>
    </location>
</feature>
<keyword evidence="1" id="KW-1133">Transmembrane helix</keyword>
<name>A0A2T3KUK9_PHOLD</name>
<organism evidence="2 3">
    <name type="scientific">Photobacterium leiognathi subsp. mandapamensis</name>
    <name type="common">Photobacterium mandapamensis</name>
    <dbReference type="NCBI Taxonomy" id="48408"/>
    <lineage>
        <taxon>Bacteria</taxon>
        <taxon>Pseudomonadati</taxon>
        <taxon>Pseudomonadota</taxon>
        <taxon>Gammaproteobacteria</taxon>
        <taxon>Vibrionales</taxon>
        <taxon>Vibrionaceae</taxon>
        <taxon>Photobacterium</taxon>
    </lineage>
</organism>
<feature type="transmembrane region" description="Helical" evidence="1">
    <location>
        <begin position="115"/>
        <end position="132"/>
    </location>
</feature>
<evidence type="ECO:0000313" key="3">
    <source>
        <dbReference type="Proteomes" id="UP000240530"/>
    </source>
</evidence>
<keyword evidence="1" id="KW-0812">Transmembrane</keyword>
<dbReference type="EMBL" id="PYNS01000012">
    <property type="protein sequence ID" value="PSV10455.1"/>
    <property type="molecule type" value="Genomic_DNA"/>
</dbReference>
<feature type="transmembrane region" description="Helical" evidence="1">
    <location>
        <begin position="63"/>
        <end position="85"/>
    </location>
</feature>
<evidence type="ECO:0008006" key="4">
    <source>
        <dbReference type="Google" id="ProtNLM"/>
    </source>
</evidence>
<reference evidence="2 3" key="1">
    <citation type="submission" date="2018-03" db="EMBL/GenBank/DDBJ databases">
        <title>Whole genome sequencing of Histamine producing bacteria.</title>
        <authorList>
            <person name="Butler K."/>
        </authorList>
    </citation>
    <scope>NUCLEOTIDE SEQUENCE [LARGE SCALE GENOMIC DNA]</scope>
    <source>
        <strain evidence="2 3">Res.4.1</strain>
    </source>
</reference>
<proteinExistence type="predicted"/>
<comment type="caution">
    <text evidence="2">The sequence shown here is derived from an EMBL/GenBank/DDBJ whole genome shotgun (WGS) entry which is preliminary data.</text>
</comment>
<dbReference type="AlphaFoldDB" id="A0A2T3KUK9"/>
<sequence>MTYQQWALIADVYTPMIALACFISILRVVMKGNVQQGFIRLGLVVLSALFIYGVMFLDNALHIWPAFGLDYSTHTAIALVFVAYFIVYKSRLMHLMVISMFSYALIMVHQHYHTVADILTTTVFILPVLLLIQSRKFTKC</sequence>
<protein>
    <recommendedName>
        <fullName evidence="4">Sphingomyelin synthase-like domain-containing protein</fullName>
    </recommendedName>
</protein>
<evidence type="ECO:0000313" key="2">
    <source>
        <dbReference type="EMBL" id="PSV10455.1"/>
    </source>
</evidence>
<dbReference type="RefSeq" id="WP_107185217.1">
    <property type="nucleotide sequence ID" value="NZ_JAWQGC010000001.1"/>
</dbReference>
<gene>
    <name evidence="2" type="ORF">C0W93_12080</name>
</gene>
<dbReference type="Proteomes" id="UP000240530">
    <property type="component" value="Unassembled WGS sequence"/>
</dbReference>
<evidence type="ECO:0000256" key="1">
    <source>
        <dbReference type="SAM" id="Phobius"/>
    </source>
</evidence>
<keyword evidence="1" id="KW-0472">Membrane</keyword>
<feature type="transmembrane region" description="Helical" evidence="1">
    <location>
        <begin position="92"/>
        <end position="109"/>
    </location>
</feature>
<feature type="transmembrane region" description="Helical" evidence="1">
    <location>
        <begin position="38"/>
        <end position="57"/>
    </location>
</feature>
<accession>A0A2T3KUK9</accession>